<comment type="caution">
    <text evidence="14">The sequence shown here is derived from an EMBL/GenBank/DDBJ whole genome shotgun (WGS) entry which is preliminary data.</text>
</comment>
<dbReference type="PANTHER" id="PTHR24282:SF255">
    <property type="entry name" value="CYTOCHROME P450 72A11-RELATED"/>
    <property type="match status" value="1"/>
</dbReference>
<evidence type="ECO:0000313" key="15">
    <source>
        <dbReference type="Proteomes" id="UP001418222"/>
    </source>
</evidence>
<protein>
    <submittedName>
        <fullName evidence="14">Secologanin synthase</fullName>
    </submittedName>
</protein>
<dbReference type="Proteomes" id="UP001418222">
    <property type="component" value="Unassembled WGS sequence"/>
</dbReference>
<keyword evidence="6 13" id="KW-1133">Transmembrane helix</keyword>
<dbReference type="GO" id="GO:0020037">
    <property type="term" value="F:heme binding"/>
    <property type="evidence" value="ECO:0007669"/>
    <property type="project" value="InterPro"/>
</dbReference>
<evidence type="ECO:0000256" key="10">
    <source>
        <dbReference type="ARBA" id="ARBA00023136"/>
    </source>
</evidence>
<dbReference type="GO" id="GO:0016020">
    <property type="term" value="C:membrane"/>
    <property type="evidence" value="ECO:0007669"/>
    <property type="project" value="UniProtKB-SubCell"/>
</dbReference>
<dbReference type="InterPro" id="IPR002401">
    <property type="entry name" value="Cyt_P450_E_grp-I"/>
</dbReference>
<dbReference type="PRINTS" id="PR00385">
    <property type="entry name" value="P450"/>
</dbReference>
<proteinExistence type="inferred from homology"/>
<reference evidence="14 15" key="1">
    <citation type="journal article" date="2022" name="Nat. Plants">
        <title>Genomes of leafy and leafless Platanthera orchids illuminate the evolution of mycoheterotrophy.</title>
        <authorList>
            <person name="Li M.H."/>
            <person name="Liu K.W."/>
            <person name="Li Z."/>
            <person name="Lu H.C."/>
            <person name="Ye Q.L."/>
            <person name="Zhang D."/>
            <person name="Wang J.Y."/>
            <person name="Li Y.F."/>
            <person name="Zhong Z.M."/>
            <person name="Liu X."/>
            <person name="Yu X."/>
            <person name="Liu D.K."/>
            <person name="Tu X.D."/>
            <person name="Liu B."/>
            <person name="Hao Y."/>
            <person name="Liao X.Y."/>
            <person name="Jiang Y.T."/>
            <person name="Sun W.H."/>
            <person name="Chen J."/>
            <person name="Chen Y.Q."/>
            <person name="Ai Y."/>
            <person name="Zhai J.W."/>
            <person name="Wu S.S."/>
            <person name="Zhou Z."/>
            <person name="Hsiao Y.Y."/>
            <person name="Wu W.L."/>
            <person name="Chen Y.Y."/>
            <person name="Lin Y.F."/>
            <person name="Hsu J.L."/>
            <person name="Li C.Y."/>
            <person name="Wang Z.W."/>
            <person name="Zhao X."/>
            <person name="Zhong W.Y."/>
            <person name="Ma X.K."/>
            <person name="Ma L."/>
            <person name="Huang J."/>
            <person name="Chen G.Z."/>
            <person name="Huang M.Z."/>
            <person name="Huang L."/>
            <person name="Peng D.H."/>
            <person name="Luo Y.B."/>
            <person name="Zou S.Q."/>
            <person name="Chen S.P."/>
            <person name="Lan S."/>
            <person name="Tsai W.C."/>
            <person name="Van de Peer Y."/>
            <person name="Liu Z.J."/>
        </authorList>
    </citation>
    <scope>NUCLEOTIDE SEQUENCE [LARGE SCALE GENOMIC DNA]</scope>
    <source>
        <strain evidence="14">Lor287</strain>
    </source>
</reference>
<dbReference type="InterPro" id="IPR050665">
    <property type="entry name" value="Cytochrome_P450_Monooxygen"/>
</dbReference>
<keyword evidence="7 12" id="KW-0560">Oxidoreductase</keyword>
<gene>
    <name evidence="14" type="primary">CYP72A1</name>
    <name evidence="14" type="ORF">KSP39_PZI005634</name>
</gene>
<comment type="subcellular location">
    <subcellularLocation>
        <location evidence="1">Membrane</location>
    </subcellularLocation>
</comment>
<keyword evidence="5 11" id="KW-0479">Metal-binding</keyword>
<evidence type="ECO:0000256" key="6">
    <source>
        <dbReference type="ARBA" id="ARBA00022989"/>
    </source>
</evidence>
<dbReference type="PROSITE" id="PS00086">
    <property type="entry name" value="CYTOCHROME_P450"/>
    <property type="match status" value="1"/>
</dbReference>
<keyword evidence="8 11" id="KW-0408">Iron</keyword>
<keyword evidence="15" id="KW-1185">Reference proteome</keyword>
<feature type="transmembrane region" description="Helical" evidence="13">
    <location>
        <begin position="41"/>
        <end position="65"/>
    </location>
</feature>
<evidence type="ECO:0000256" key="9">
    <source>
        <dbReference type="ARBA" id="ARBA00023033"/>
    </source>
</evidence>
<dbReference type="GO" id="GO:0005506">
    <property type="term" value="F:iron ion binding"/>
    <property type="evidence" value="ECO:0007669"/>
    <property type="project" value="InterPro"/>
</dbReference>
<comment type="similarity">
    <text evidence="2 12">Belongs to the cytochrome P450 family.</text>
</comment>
<dbReference type="SUPFAM" id="SSF48264">
    <property type="entry name" value="Cytochrome P450"/>
    <property type="match status" value="1"/>
</dbReference>
<organism evidence="14 15">
    <name type="scientific">Platanthera zijinensis</name>
    <dbReference type="NCBI Taxonomy" id="2320716"/>
    <lineage>
        <taxon>Eukaryota</taxon>
        <taxon>Viridiplantae</taxon>
        <taxon>Streptophyta</taxon>
        <taxon>Embryophyta</taxon>
        <taxon>Tracheophyta</taxon>
        <taxon>Spermatophyta</taxon>
        <taxon>Magnoliopsida</taxon>
        <taxon>Liliopsida</taxon>
        <taxon>Asparagales</taxon>
        <taxon>Orchidaceae</taxon>
        <taxon>Orchidoideae</taxon>
        <taxon>Orchideae</taxon>
        <taxon>Orchidinae</taxon>
        <taxon>Platanthera</taxon>
    </lineage>
</organism>
<evidence type="ECO:0000256" key="5">
    <source>
        <dbReference type="ARBA" id="ARBA00022723"/>
    </source>
</evidence>
<evidence type="ECO:0000256" key="13">
    <source>
        <dbReference type="SAM" id="Phobius"/>
    </source>
</evidence>
<keyword evidence="9 12" id="KW-0503">Monooxygenase</keyword>
<name>A0AAP0BSX5_9ASPA</name>
<evidence type="ECO:0000256" key="2">
    <source>
        <dbReference type="ARBA" id="ARBA00010617"/>
    </source>
</evidence>
<dbReference type="InterPro" id="IPR036396">
    <property type="entry name" value="Cyt_P450_sf"/>
</dbReference>
<evidence type="ECO:0000256" key="12">
    <source>
        <dbReference type="RuleBase" id="RU000461"/>
    </source>
</evidence>
<keyword evidence="4 13" id="KW-0812">Transmembrane</keyword>
<sequence length="557" mass="64108">MKTLNYPHQQSPGPRSDFNKTDIHEVWRLEELKGGRMALNIWWTFMMAAAFAASVVGSVAELLWLRPRRLERRLRAQGLIGSRYRFPFGDVRDDAKLFHEARRNPMPLSHRIVPRVAPQLHLAWELYGGESKVLFTWMGPYPQIMIMDPEMVKEVLSTKFGNFEKPQTNPFVNYVISGVGSYEGEKWAKHRRIIGPAFHLEKLKMMIPAFSTCCDELISRWEDYTGSRGVCELDVWPEFQIFAGDIISRAAFGNNYKDGRRIFELQLEQIDLLVQSFQSLYIPGLRFIPTRKNKRRKEIHREVITLLKSMIKQRELAMRNGESNSDDLLSLLIESNLSYFQERGAHSPNVGLTTEDVIDECKVFYFAGHETASILLTWTLIALSMHQNWQARAREEVMKVFGQNKPNIEGLNELKILTMILLEVLRLYPPATWLVRKTCKETKLGKFAFPAGVLVALPIILLHHSREYWGEDAEEFNPNRFAEGVSKATKNQLVFFPFGWGPRICLGQSFALTEVKLVLARILQRFSAELSPSYAHEPCLVLTLQPQNGAQLILKKL</sequence>
<dbReference type="PRINTS" id="PR00463">
    <property type="entry name" value="EP450I"/>
</dbReference>
<accession>A0AAP0BSX5</accession>
<dbReference type="InterPro" id="IPR017972">
    <property type="entry name" value="Cyt_P450_CS"/>
</dbReference>
<evidence type="ECO:0000256" key="11">
    <source>
        <dbReference type="PIRSR" id="PIRSR602401-1"/>
    </source>
</evidence>
<dbReference type="GO" id="GO:0004497">
    <property type="term" value="F:monooxygenase activity"/>
    <property type="evidence" value="ECO:0007669"/>
    <property type="project" value="UniProtKB-KW"/>
</dbReference>
<comment type="cofactor">
    <cofactor evidence="11">
        <name>heme</name>
        <dbReference type="ChEBI" id="CHEBI:30413"/>
    </cofactor>
</comment>
<dbReference type="PANTHER" id="PTHR24282">
    <property type="entry name" value="CYTOCHROME P450 FAMILY MEMBER"/>
    <property type="match status" value="1"/>
</dbReference>
<dbReference type="Gene3D" id="1.10.630.10">
    <property type="entry name" value="Cytochrome P450"/>
    <property type="match status" value="1"/>
</dbReference>
<feature type="binding site" description="axial binding residue" evidence="11">
    <location>
        <position position="505"/>
    </location>
    <ligand>
        <name>heme</name>
        <dbReference type="ChEBI" id="CHEBI:30413"/>
    </ligand>
    <ligandPart>
        <name>Fe</name>
        <dbReference type="ChEBI" id="CHEBI:18248"/>
    </ligandPart>
</feature>
<evidence type="ECO:0000256" key="1">
    <source>
        <dbReference type="ARBA" id="ARBA00004370"/>
    </source>
</evidence>
<dbReference type="InterPro" id="IPR001128">
    <property type="entry name" value="Cyt_P450"/>
</dbReference>
<dbReference type="GO" id="GO:0006629">
    <property type="term" value="P:lipid metabolic process"/>
    <property type="evidence" value="ECO:0007669"/>
    <property type="project" value="UniProtKB-ARBA"/>
</dbReference>
<keyword evidence="3 11" id="KW-0349">Heme</keyword>
<evidence type="ECO:0000313" key="14">
    <source>
        <dbReference type="EMBL" id="KAK8948506.1"/>
    </source>
</evidence>
<dbReference type="EMBL" id="JBBWWQ010000004">
    <property type="protein sequence ID" value="KAK8948506.1"/>
    <property type="molecule type" value="Genomic_DNA"/>
</dbReference>
<evidence type="ECO:0000256" key="7">
    <source>
        <dbReference type="ARBA" id="ARBA00023002"/>
    </source>
</evidence>
<evidence type="ECO:0000256" key="4">
    <source>
        <dbReference type="ARBA" id="ARBA00022692"/>
    </source>
</evidence>
<dbReference type="GO" id="GO:0016705">
    <property type="term" value="F:oxidoreductase activity, acting on paired donors, with incorporation or reduction of molecular oxygen"/>
    <property type="evidence" value="ECO:0007669"/>
    <property type="project" value="InterPro"/>
</dbReference>
<keyword evidence="10 13" id="KW-0472">Membrane</keyword>
<dbReference type="Pfam" id="PF00067">
    <property type="entry name" value="p450"/>
    <property type="match status" value="1"/>
</dbReference>
<dbReference type="AlphaFoldDB" id="A0AAP0BSX5"/>
<evidence type="ECO:0000256" key="3">
    <source>
        <dbReference type="ARBA" id="ARBA00022617"/>
    </source>
</evidence>
<evidence type="ECO:0000256" key="8">
    <source>
        <dbReference type="ARBA" id="ARBA00023004"/>
    </source>
</evidence>